<dbReference type="GO" id="GO:0005524">
    <property type="term" value="F:ATP binding"/>
    <property type="evidence" value="ECO:0007669"/>
    <property type="project" value="UniProtKB-UniRule"/>
</dbReference>
<dbReference type="PROSITE" id="PS50011">
    <property type="entry name" value="PROTEIN_KINASE_DOM"/>
    <property type="match status" value="1"/>
</dbReference>
<accession>A0A8H6ZLZ1</accession>
<keyword evidence="2 5" id="KW-0547">Nucleotide-binding</keyword>
<proteinExistence type="inferred from homology"/>
<dbReference type="InterPro" id="IPR000719">
    <property type="entry name" value="Prot_kinase_dom"/>
</dbReference>
<dbReference type="InterPro" id="IPR008271">
    <property type="entry name" value="Ser/Thr_kinase_AS"/>
</dbReference>
<dbReference type="InterPro" id="IPR051681">
    <property type="entry name" value="Ser/Thr_Kinases-Pseudokinases"/>
</dbReference>
<dbReference type="CDD" id="cd14014">
    <property type="entry name" value="STKc_PknB_like"/>
    <property type="match status" value="1"/>
</dbReference>
<sequence length="332" mass="37531">MLQVVPATKPSRDVKETVHRFFRKLTIPRGVKQPTIYDMGLGKELPQDLKGKIVWEPLGHIGEGGGGKVYRGKCKLGRGNKVWVAIKFLEMRAGSNMDIKIVQYLHRETLVWRDLKHPNILPLLGICSDLNNPTTRVPALISPYCPHGNLREYLERHPDVPRLPLAHQVVSAIHYIHAKDIIHGDIKPDNILINEEGRPLLSDFGRSRIIGVDGFETTLTSSQHYTAPELLNYEEDIVPLTKPSDIFSLSVTLLRVITDRDPFHPRRGPILGNLFREGKKPTLEVYLDHPLMSLGLWDLLDKGWSYDPAKRQNADEVMEALEALPVTPSVIE</sequence>
<dbReference type="RefSeq" id="XP_036626871.1">
    <property type="nucleotide sequence ID" value="XM_036781016.1"/>
</dbReference>
<gene>
    <name evidence="8" type="ORF">PC9H_011532</name>
</gene>
<keyword evidence="6" id="KW-0723">Serine/threonine-protein kinase</keyword>
<dbReference type="VEuPathDB" id="FungiDB:PC9H_011532"/>
<dbReference type="OrthoDB" id="3260205at2759"/>
<evidence type="ECO:0000256" key="2">
    <source>
        <dbReference type="ARBA" id="ARBA00022741"/>
    </source>
</evidence>
<comment type="similarity">
    <text evidence="6">Belongs to the protein kinase superfamily.</text>
</comment>
<keyword evidence="9" id="KW-1185">Reference proteome</keyword>
<keyword evidence="4 5" id="KW-0067">ATP-binding</keyword>
<keyword evidence="3" id="KW-0418">Kinase</keyword>
<dbReference type="SUPFAM" id="SSF56112">
    <property type="entry name" value="Protein kinase-like (PK-like)"/>
    <property type="match status" value="1"/>
</dbReference>
<name>A0A8H6ZLZ1_PLEOS</name>
<feature type="domain" description="Protein kinase" evidence="7">
    <location>
        <begin position="55"/>
        <end position="324"/>
    </location>
</feature>
<organism evidence="8 9">
    <name type="scientific">Pleurotus ostreatus</name>
    <name type="common">Oyster mushroom</name>
    <name type="synonym">White-rot fungus</name>
    <dbReference type="NCBI Taxonomy" id="5322"/>
    <lineage>
        <taxon>Eukaryota</taxon>
        <taxon>Fungi</taxon>
        <taxon>Dikarya</taxon>
        <taxon>Basidiomycota</taxon>
        <taxon>Agaricomycotina</taxon>
        <taxon>Agaricomycetes</taxon>
        <taxon>Agaricomycetidae</taxon>
        <taxon>Agaricales</taxon>
        <taxon>Pleurotineae</taxon>
        <taxon>Pleurotaceae</taxon>
        <taxon>Pleurotus</taxon>
    </lineage>
</organism>
<keyword evidence="1" id="KW-0808">Transferase</keyword>
<feature type="binding site" evidence="5">
    <location>
        <position position="87"/>
    </location>
    <ligand>
        <name>ATP</name>
        <dbReference type="ChEBI" id="CHEBI:30616"/>
    </ligand>
</feature>
<dbReference type="AlphaFoldDB" id="A0A8H6ZLZ1"/>
<dbReference type="Gene3D" id="1.10.510.10">
    <property type="entry name" value="Transferase(Phosphotransferase) domain 1"/>
    <property type="match status" value="1"/>
</dbReference>
<comment type="caution">
    <text evidence="8">The sequence shown here is derived from an EMBL/GenBank/DDBJ whole genome shotgun (WGS) entry which is preliminary data.</text>
</comment>
<protein>
    <recommendedName>
        <fullName evidence="7">Protein kinase domain-containing protein</fullName>
    </recommendedName>
</protein>
<evidence type="ECO:0000256" key="4">
    <source>
        <dbReference type="ARBA" id="ARBA00022840"/>
    </source>
</evidence>
<dbReference type="InterPro" id="IPR011009">
    <property type="entry name" value="Kinase-like_dom_sf"/>
</dbReference>
<evidence type="ECO:0000256" key="3">
    <source>
        <dbReference type="ARBA" id="ARBA00022777"/>
    </source>
</evidence>
<evidence type="ECO:0000313" key="9">
    <source>
        <dbReference type="Proteomes" id="UP000623687"/>
    </source>
</evidence>
<dbReference type="PROSITE" id="PS00107">
    <property type="entry name" value="PROTEIN_KINASE_ATP"/>
    <property type="match status" value="1"/>
</dbReference>
<evidence type="ECO:0000259" key="7">
    <source>
        <dbReference type="PROSITE" id="PS50011"/>
    </source>
</evidence>
<evidence type="ECO:0000256" key="5">
    <source>
        <dbReference type="PROSITE-ProRule" id="PRU10141"/>
    </source>
</evidence>
<dbReference type="EMBL" id="JACETU010000009">
    <property type="protein sequence ID" value="KAF7421013.1"/>
    <property type="molecule type" value="Genomic_DNA"/>
</dbReference>
<dbReference type="Pfam" id="PF00069">
    <property type="entry name" value="Pkinase"/>
    <property type="match status" value="1"/>
</dbReference>
<evidence type="ECO:0000256" key="1">
    <source>
        <dbReference type="ARBA" id="ARBA00022679"/>
    </source>
</evidence>
<evidence type="ECO:0000256" key="6">
    <source>
        <dbReference type="RuleBase" id="RU000304"/>
    </source>
</evidence>
<dbReference type="SMART" id="SM00220">
    <property type="entry name" value="S_TKc"/>
    <property type="match status" value="1"/>
</dbReference>
<dbReference type="PROSITE" id="PS00108">
    <property type="entry name" value="PROTEIN_KINASE_ST"/>
    <property type="match status" value="1"/>
</dbReference>
<dbReference type="GeneID" id="59381350"/>
<dbReference type="PANTHER" id="PTHR44329">
    <property type="entry name" value="SERINE/THREONINE-PROTEIN KINASE TNNI3K-RELATED"/>
    <property type="match status" value="1"/>
</dbReference>
<dbReference type="Proteomes" id="UP000623687">
    <property type="component" value="Unassembled WGS sequence"/>
</dbReference>
<dbReference type="InterPro" id="IPR017441">
    <property type="entry name" value="Protein_kinase_ATP_BS"/>
</dbReference>
<evidence type="ECO:0000313" key="8">
    <source>
        <dbReference type="EMBL" id="KAF7421013.1"/>
    </source>
</evidence>
<reference evidence="8" key="1">
    <citation type="submission" date="2019-07" db="EMBL/GenBank/DDBJ databases">
        <authorList>
            <person name="Palmer J.M."/>
        </authorList>
    </citation>
    <scope>NUCLEOTIDE SEQUENCE</scope>
    <source>
        <strain evidence="8">PC9</strain>
    </source>
</reference>
<dbReference type="GO" id="GO:0004674">
    <property type="term" value="F:protein serine/threonine kinase activity"/>
    <property type="evidence" value="ECO:0007669"/>
    <property type="project" value="UniProtKB-KW"/>
</dbReference>
<dbReference type="PANTHER" id="PTHR44329:SF288">
    <property type="entry name" value="MITOGEN-ACTIVATED PROTEIN KINASE KINASE KINASE 20"/>
    <property type="match status" value="1"/>
</dbReference>